<dbReference type="GO" id="GO:0005829">
    <property type="term" value="C:cytosol"/>
    <property type="evidence" value="ECO:0007669"/>
    <property type="project" value="TreeGrafter"/>
</dbReference>
<dbReference type="InterPro" id="IPR041492">
    <property type="entry name" value="HAD_2"/>
</dbReference>
<evidence type="ECO:0000313" key="6">
    <source>
        <dbReference type="Proteomes" id="UP000001029"/>
    </source>
</evidence>
<dbReference type="SFLD" id="SFLDS00003">
    <property type="entry name" value="Haloacid_Dehalogenase"/>
    <property type="match status" value="1"/>
</dbReference>
<dbReference type="Gene3D" id="1.10.150.240">
    <property type="entry name" value="Putative phosphatase, domain 2"/>
    <property type="match status" value="1"/>
</dbReference>
<dbReference type="InterPro" id="IPR023198">
    <property type="entry name" value="PGP-like_dom2"/>
</dbReference>
<dbReference type="RefSeq" id="WP_012414603.1">
    <property type="nucleotide sequence ID" value="NC_010644.1"/>
</dbReference>
<sequence>MKKLVLFDLDGTLITSGMCGKEGLDTALENITGKKPQYSLQLITGNTDSKNFGMIFELVKGRKIKPAEFKKLKEEYLKVLPQMVKKNQKIKKIKNIKGIEKFLTLLSKQKDICLGLGTGNFEKAAYIKLEPSGLGKYFKTGGFGDNCIDRAKMLAEGVKNAEKFFKNKFTPENVYIVGDTYKDIVAAKENGYHSAVVITDPSSPELKKLYRAAAELEEKDFTDLNTWSVWLDIKSDPKGVKRGNYIMPASAIEHVFFSRTGIDEDRLKMFRIKKYEKLPSGKLF</sequence>
<dbReference type="EMBL" id="CP001055">
    <property type="protein sequence ID" value="ACC97988.1"/>
    <property type="molecule type" value="Genomic_DNA"/>
</dbReference>
<dbReference type="AlphaFoldDB" id="B2KBG6"/>
<dbReference type="GO" id="GO:0006281">
    <property type="term" value="P:DNA repair"/>
    <property type="evidence" value="ECO:0007669"/>
    <property type="project" value="TreeGrafter"/>
</dbReference>
<evidence type="ECO:0000256" key="4">
    <source>
        <dbReference type="ARBA" id="ARBA00013078"/>
    </source>
</evidence>
<dbReference type="InterPro" id="IPR023214">
    <property type="entry name" value="HAD_sf"/>
</dbReference>
<comment type="pathway">
    <text evidence="2">Organic acid metabolism; glycolate biosynthesis; glycolate from 2-phosphoglycolate: step 1/1.</text>
</comment>
<dbReference type="HOGENOM" id="CLU_045011_18_0_0"/>
<dbReference type="Gene3D" id="3.40.50.1000">
    <property type="entry name" value="HAD superfamily/HAD-like"/>
    <property type="match status" value="1"/>
</dbReference>
<dbReference type="EC" id="3.1.3.18" evidence="4"/>
<dbReference type="InterPro" id="IPR050155">
    <property type="entry name" value="HAD-like_hydrolase_sf"/>
</dbReference>
<gene>
    <name evidence="5" type="ordered locus">Emin_0431</name>
</gene>
<dbReference type="PANTHER" id="PTHR43434">
    <property type="entry name" value="PHOSPHOGLYCOLATE PHOSPHATASE"/>
    <property type="match status" value="1"/>
</dbReference>
<dbReference type="KEGG" id="emi:Emin_0431"/>
<keyword evidence="6" id="KW-1185">Reference proteome</keyword>
<dbReference type="InterPro" id="IPR036412">
    <property type="entry name" value="HAD-like_sf"/>
</dbReference>
<dbReference type="PANTHER" id="PTHR43434:SF1">
    <property type="entry name" value="PHOSPHOGLYCOLATE PHOSPHATASE"/>
    <property type="match status" value="1"/>
</dbReference>
<name>B2KBG6_ELUMP</name>
<protein>
    <recommendedName>
        <fullName evidence="4">phosphoglycolate phosphatase</fullName>
        <ecNumber evidence="4">3.1.3.18</ecNumber>
    </recommendedName>
</protein>
<dbReference type="Proteomes" id="UP000001029">
    <property type="component" value="Chromosome"/>
</dbReference>
<proteinExistence type="inferred from homology"/>
<dbReference type="SFLD" id="SFLDG01129">
    <property type="entry name" value="C1.5:_HAD__Beta-PGM__Phosphata"/>
    <property type="match status" value="1"/>
</dbReference>
<comment type="catalytic activity">
    <reaction evidence="1">
        <text>2-phosphoglycolate + H2O = glycolate + phosphate</text>
        <dbReference type="Rhea" id="RHEA:14369"/>
        <dbReference type="ChEBI" id="CHEBI:15377"/>
        <dbReference type="ChEBI" id="CHEBI:29805"/>
        <dbReference type="ChEBI" id="CHEBI:43474"/>
        <dbReference type="ChEBI" id="CHEBI:58033"/>
        <dbReference type="EC" id="3.1.3.18"/>
    </reaction>
</comment>
<dbReference type="Pfam" id="PF13419">
    <property type="entry name" value="HAD_2"/>
    <property type="match status" value="1"/>
</dbReference>
<dbReference type="STRING" id="445932.Emin_0431"/>
<dbReference type="SUPFAM" id="SSF56784">
    <property type="entry name" value="HAD-like"/>
    <property type="match status" value="1"/>
</dbReference>
<evidence type="ECO:0000256" key="2">
    <source>
        <dbReference type="ARBA" id="ARBA00004818"/>
    </source>
</evidence>
<evidence type="ECO:0000256" key="1">
    <source>
        <dbReference type="ARBA" id="ARBA00000830"/>
    </source>
</evidence>
<accession>B2KBG6</accession>
<dbReference type="OrthoDB" id="9797743at2"/>
<evidence type="ECO:0000256" key="3">
    <source>
        <dbReference type="ARBA" id="ARBA00006171"/>
    </source>
</evidence>
<dbReference type="GO" id="GO:0008967">
    <property type="term" value="F:phosphoglycolate phosphatase activity"/>
    <property type="evidence" value="ECO:0007669"/>
    <property type="project" value="UniProtKB-EC"/>
</dbReference>
<evidence type="ECO:0000313" key="5">
    <source>
        <dbReference type="EMBL" id="ACC97988.1"/>
    </source>
</evidence>
<comment type="similarity">
    <text evidence="3">Belongs to the HAD-like hydrolase superfamily. CbbY/CbbZ/Gph/YieH family.</text>
</comment>
<reference evidence="5 6" key="1">
    <citation type="journal article" date="2009" name="Appl. Environ. Microbiol.">
        <title>Genomic analysis of 'Elusimicrobium minutum,' the first cultivated representative of the phylum 'Elusimicrobia' (formerly termite group 1).</title>
        <authorList>
            <person name="Herlemann D.P.R."/>
            <person name="Geissinger O."/>
            <person name="Ikeda-Ohtsubo W."/>
            <person name="Kunin V."/>
            <person name="Sun H."/>
            <person name="Lapidus A."/>
            <person name="Hugenholtz P."/>
            <person name="Brune A."/>
        </authorList>
    </citation>
    <scope>NUCLEOTIDE SEQUENCE [LARGE SCALE GENOMIC DNA]</scope>
    <source>
        <strain evidence="5 6">Pei191</strain>
    </source>
</reference>
<organism evidence="5 6">
    <name type="scientific">Elusimicrobium minutum (strain Pei191)</name>
    <dbReference type="NCBI Taxonomy" id="445932"/>
    <lineage>
        <taxon>Bacteria</taxon>
        <taxon>Pseudomonadati</taxon>
        <taxon>Elusimicrobiota</taxon>
        <taxon>Elusimicrobia</taxon>
        <taxon>Elusimicrobiales</taxon>
        <taxon>Elusimicrobiaceae</taxon>
        <taxon>Elusimicrobium</taxon>
    </lineage>
</organism>